<keyword evidence="3" id="KW-0413">Isomerase</keyword>
<gene>
    <name evidence="3" type="ORF">ACFOSV_14060</name>
</gene>
<evidence type="ECO:0000259" key="2">
    <source>
        <dbReference type="Pfam" id="PF01261"/>
    </source>
</evidence>
<dbReference type="PROSITE" id="PS51318">
    <property type="entry name" value="TAT"/>
    <property type="match status" value="1"/>
</dbReference>
<comment type="caution">
    <text evidence="3">The sequence shown here is derived from an EMBL/GenBank/DDBJ whole genome shotgun (WGS) entry which is preliminary data.</text>
</comment>
<dbReference type="EMBL" id="JBHRZS010000007">
    <property type="protein sequence ID" value="MFC3881313.1"/>
    <property type="molecule type" value="Genomic_DNA"/>
</dbReference>
<sequence>MKKRREFLKTSLLGAAGLAVAPAWLHGAPNIIKSYNQNGSIINGVKIGCITYSFRQMKDQSAEAILGYINQAGISAVELMGDPAEEFVGKIPIGFNRMDLFMLMGKERNETITDDEKKDLEEMRAKIDSYNKEVATWREQADISKFEELRKMYEASGVEIYAFKPSTFGKLNTDGEIAYGMKAAKALGASHVTLEHPSDDQHTMKLGKMAEEIGISVAYHGHEQETFTFWDTALEQSPANALNLDVGHYIAAGNTDLMPLIEKQHSRIKSIHVKDRKNPENGKDNVIWGQGNTPIAEILNTMKANQYDFPATIELEYKIPSGSNPILEVQKCLDFCANALNA</sequence>
<dbReference type="PANTHER" id="PTHR12110:SF21">
    <property type="entry name" value="XYLOSE ISOMERASE-LIKE TIM BARREL DOMAIN-CONTAINING PROTEIN"/>
    <property type="match status" value="1"/>
</dbReference>
<dbReference type="Proteomes" id="UP001595805">
    <property type="component" value="Unassembled WGS sequence"/>
</dbReference>
<dbReference type="InterPro" id="IPR013022">
    <property type="entry name" value="Xyl_isomerase-like_TIM-brl"/>
</dbReference>
<keyword evidence="4" id="KW-1185">Reference proteome</keyword>
<protein>
    <submittedName>
        <fullName evidence="3">Sugar phosphate isomerase/epimerase family protein</fullName>
    </submittedName>
</protein>
<accession>A0ABV8ATN6</accession>
<evidence type="ECO:0000313" key="4">
    <source>
        <dbReference type="Proteomes" id="UP001595805"/>
    </source>
</evidence>
<evidence type="ECO:0000313" key="3">
    <source>
        <dbReference type="EMBL" id="MFC3881313.1"/>
    </source>
</evidence>
<dbReference type="PANTHER" id="PTHR12110">
    <property type="entry name" value="HYDROXYPYRUVATE ISOMERASE"/>
    <property type="match status" value="1"/>
</dbReference>
<dbReference type="SUPFAM" id="SSF51658">
    <property type="entry name" value="Xylose isomerase-like"/>
    <property type="match status" value="1"/>
</dbReference>
<dbReference type="RefSeq" id="WP_377906653.1">
    <property type="nucleotide sequence ID" value="NZ_JBHRZS010000007.1"/>
</dbReference>
<proteinExistence type="predicted"/>
<keyword evidence="1" id="KW-0175">Coiled coil</keyword>
<dbReference type="Gene3D" id="3.20.20.150">
    <property type="entry name" value="Divalent-metal-dependent TIM barrel enzymes"/>
    <property type="match status" value="1"/>
</dbReference>
<dbReference type="InterPro" id="IPR036237">
    <property type="entry name" value="Xyl_isomerase-like_sf"/>
</dbReference>
<feature type="coiled-coil region" evidence="1">
    <location>
        <begin position="113"/>
        <end position="140"/>
    </location>
</feature>
<dbReference type="Pfam" id="PF01261">
    <property type="entry name" value="AP_endonuc_2"/>
    <property type="match status" value="1"/>
</dbReference>
<reference evidence="4" key="1">
    <citation type="journal article" date="2019" name="Int. J. Syst. Evol. Microbiol.">
        <title>The Global Catalogue of Microorganisms (GCM) 10K type strain sequencing project: providing services to taxonomists for standard genome sequencing and annotation.</title>
        <authorList>
            <consortium name="The Broad Institute Genomics Platform"/>
            <consortium name="The Broad Institute Genome Sequencing Center for Infectious Disease"/>
            <person name="Wu L."/>
            <person name="Ma J."/>
        </authorList>
    </citation>
    <scope>NUCLEOTIDE SEQUENCE [LARGE SCALE GENOMIC DNA]</scope>
    <source>
        <strain evidence="4">CCUG 60523</strain>
    </source>
</reference>
<dbReference type="InterPro" id="IPR050312">
    <property type="entry name" value="IolE/XylAMocC-like"/>
</dbReference>
<dbReference type="GO" id="GO:0016853">
    <property type="term" value="F:isomerase activity"/>
    <property type="evidence" value="ECO:0007669"/>
    <property type="project" value="UniProtKB-KW"/>
</dbReference>
<feature type="domain" description="Xylose isomerase-like TIM barrel" evidence="2">
    <location>
        <begin position="145"/>
        <end position="319"/>
    </location>
</feature>
<organism evidence="3 4">
    <name type="scientific">Algoriphagus namhaensis</name>
    <dbReference type="NCBI Taxonomy" id="915353"/>
    <lineage>
        <taxon>Bacteria</taxon>
        <taxon>Pseudomonadati</taxon>
        <taxon>Bacteroidota</taxon>
        <taxon>Cytophagia</taxon>
        <taxon>Cytophagales</taxon>
        <taxon>Cyclobacteriaceae</taxon>
        <taxon>Algoriphagus</taxon>
    </lineage>
</organism>
<name>A0ABV8ATN6_9BACT</name>
<dbReference type="InterPro" id="IPR006311">
    <property type="entry name" value="TAT_signal"/>
</dbReference>
<evidence type="ECO:0000256" key="1">
    <source>
        <dbReference type="SAM" id="Coils"/>
    </source>
</evidence>